<accession>A0A517LMJ1</accession>
<sequence length="89" mass="10756">MQSTTFCFLCTQPLPYHVLLLHWEIDHGHPYNPDLVQPQVLSLHQQQQQQQMEFYEAYVSTARWRHYETQERKAAEKKKEKEREKTVLG</sequence>
<gene>
    <name evidence="2" type="ORF">FKW77_002208</name>
</gene>
<keyword evidence="3" id="KW-1185">Reference proteome</keyword>
<dbReference type="EMBL" id="CP042200">
    <property type="protein sequence ID" value="QDS76786.1"/>
    <property type="molecule type" value="Genomic_DNA"/>
</dbReference>
<organism evidence="2 3">
    <name type="scientific">Venturia effusa</name>
    <dbReference type="NCBI Taxonomy" id="50376"/>
    <lineage>
        <taxon>Eukaryota</taxon>
        <taxon>Fungi</taxon>
        <taxon>Dikarya</taxon>
        <taxon>Ascomycota</taxon>
        <taxon>Pezizomycotina</taxon>
        <taxon>Dothideomycetes</taxon>
        <taxon>Pleosporomycetidae</taxon>
        <taxon>Venturiales</taxon>
        <taxon>Venturiaceae</taxon>
        <taxon>Venturia</taxon>
    </lineage>
</organism>
<proteinExistence type="predicted"/>
<evidence type="ECO:0000313" key="3">
    <source>
        <dbReference type="Proteomes" id="UP000316270"/>
    </source>
</evidence>
<protein>
    <submittedName>
        <fullName evidence="2">Uncharacterized protein</fullName>
    </submittedName>
</protein>
<dbReference type="AlphaFoldDB" id="A0A517LMJ1"/>
<reference evidence="2 3" key="1">
    <citation type="submission" date="2019-07" db="EMBL/GenBank/DDBJ databases">
        <title>Finished genome of Venturia effusa.</title>
        <authorList>
            <person name="Young C.A."/>
            <person name="Cox M.P."/>
            <person name="Ganley A.R.D."/>
            <person name="David W.J."/>
        </authorList>
    </citation>
    <scope>NUCLEOTIDE SEQUENCE [LARGE SCALE GENOMIC DNA]</scope>
    <source>
        <strain evidence="3">albino</strain>
    </source>
</reference>
<name>A0A517LMJ1_9PEZI</name>
<evidence type="ECO:0000256" key="1">
    <source>
        <dbReference type="SAM" id="MobiDB-lite"/>
    </source>
</evidence>
<feature type="region of interest" description="Disordered" evidence="1">
    <location>
        <begin position="70"/>
        <end position="89"/>
    </location>
</feature>
<dbReference type="Proteomes" id="UP000316270">
    <property type="component" value="Chromosome 16"/>
</dbReference>
<evidence type="ECO:0000313" key="2">
    <source>
        <dbReference type="EMBL" id="QDS76786.1"/>
    </source>
</evidence>